<dbReference type="SUPFAM" id="SSF159774">
    <property type="entry name" value="YerB-like"/>
    <property type="match status" value="1"/>
</dbReference>
<dbReference type="Proteomes" id="UP000199095">
    <property type="component" value="Unassembled WGS sequence"/>
</dbReference>
<dbReference type="Gene3D" id="3.50.90.10">
    <property type="entry name" value="YerB-like"/>
    <property type="match status" value="1"/>
</dbReference>
<accession>A0A1I0J7C9</accession>
<dbReference type="EMBL" id="FOHJ01000016">
    <property type="protein sequence ID" value="SEU05755.1"/>
    <property type="molecule type" value="Genomic_DNA"/>
</dbReference>
<dbReference type="InterPro" id="IPR023158">
    <property type="entry name" value="YerB-like_sf"/>
</dbReference>
<reference evidence="6" key="1">
    <citation type="submission" date="2016-10" db="EMBL/GenBank/DDBJ databases">
        <authorList>
            <person name="Varghese N."/>
            <person name="Submissions S."/>
        </authorList>
    </citation>
    <scope>NUCLEOTIDE SEQUENCE [LARGE SCALE GENOMIC DNA]</scope>
    <source>
        <strain evidence="6">CGMCC 1.3566</strain>
    </source>
</reference>
<dbReference type="InterPro" id="IPR035328">
    <property type="entry name" value="DUF3048_C"/>
</dbReference>
<name>A0A1I0J7C9_9BACI</name>
<organism evidence="5 6">
    <name type="scientific">Salinibacillus kushneri</name>
    <dbReference type="NCBI Taxonomy" id="237682"/>
    <lineage>
        <taxon>Bacteria</taxon>
        <taxon>Bacillati</taxon>
        <taxon>Bacillota</taxon>
        <taxon>Bacilli</taxon>
        <taxon>Bacillales</taxon>
        <taxon>Bacillaceae</taxon>
        <taxon>Salinibacillus</taxon>
    </lineage>
</organism>
<dbReference type="RefSeq" id="WP_245732872.1">
    <property type="nucleotide sequence ID" value="NZ_FOHJ01000016.1"/>
</dbReference>
<keyword evidence="2" id="KW-0732">Signal</keyword>
<dbReference type="Pfam" id="PF17479">
    <property type="entry name" value="DUF3048_C"/>
    <property type="match status" value="1"/>
</dbReference>
<evidence type="ECO:0000313" key="6">
    <source>
        <dbReference type="Proteomes" id="UP000199095"/>
    </source>
</evidence>
<evidence type="ECO:0000259" key="4">
    <source>
        <dbReference type="Pfam" id="PF17479"/>
    </source>
</evidence>
<evidence type="ECO:0000313" key="5">
    <source>
        <dbReference type="EMBL" id="SEU05755.1"/>
    </source>
</evidence>
<dbReference type="InterPro" id="IPR021416">
    <property type="entry name" value="DUF3048_N"/>
</dbReference>
<feature type="chain" id="PRO_5011503543" description="Lipoprotein YerB" evidence="2">
    <location>
        <begin position="29"/>
        <end position="356"/>
    </location>
</feature>
<feature type="domain" description="DUF3048" evidence="4">
    <location>
        <begin position="233"/>
        <end position="340"/>
    </location>
</feature>
<feature type="signal peptide" evidence="2">
    <location>
        <begin position="1"/>
        <end position="28"/>
    </location>
</feature>
<keyword evidence="6" id="KW-1185">Reference proteome</keyword>
<gene>
    <name evidence="5" type="ORF">SAMN05421676_11665</name>
</gene>
<feature type="region of interest" description="Disordered" evidence="1">
    <location>
        <begin position="29"/>
        <end position="67"/>
    </location>
</feature>
<evidence type="ECO:0008006" key="7">
    <source>
        <dbReference type="Google" id="ProtNLM"/>
    </source>
</evidence>
<dbReference type="PROSITE" id="PS51257">
    <property type="entry name" value="PROKAR_LIPOPROTEIN"/>
    <property type="match status" value="1"/>
</dbReference>
<evidence type="ECO:0000256" key="2">
    <source>
        <dbReference type="SAM" id="SignalP"/>
    </source>
</evidence>
<protein>
    <recommendedName>
        <fullName evidence="7">Lipoprotein YerB</fullName>
    </recommendedName>
</protein>
<dbReference type="AlphaFoldDB" id="A0A1I0J7C9"/>
<sequence>MFKRLPKWSFIICMMLALFLTGCNNNDASDNENKEDTEQPVAEQENPEEPSEPEFENTYPLTGLGTNEPVNNRIVGIMVNNHTKARPQSGLSKADIVYELLAEGPITRFLAFYQSEEPEVVGPVRSAREYYADLALGMDAIYVYHGAAKHIENMIVNKGVDLIRGAVHDDDQYLFKRESFRQAPHNSYLIYPNVYEAAEQKGLETKKEYEPYPFLSKDEINQISGDEANRVHIVYREGLEEVTYEYDEVNEQYVRYSDGEKTVELENEDPIVLDNIFIVETGHRVIDSALRREIDLESGGRGYLIQKGTVQEVEWKNVDGRILPFKDGKEVKFVPGKTWVNVVPESPGIDQSIQFN</sequence>
<proteinExistence type="predicted"/>
<evidence type="ECO:0000259" key="3">
    <source>
        <dbReference type="Pfam" id="PF11258"/>
    </source>
</evidence>
<feature type="domain" description="DUF3048" evidence="3">
    <location>
        <begin position="61"/>
        <end position="203"/>
    </location>
</feature>
<feature type="compositionally biased region" description="Acidic residues" evidence="1">
    <location>
        <begin position="45"/>
        <end position="55"/>
    </location>
</feature>
<evidence type="ECO:0000256" key="1">
    <source>
        <dbReference type="SAM" id="MobiDB-lite"/>
    </source>
</evidence>
<dbReference type="STRING" id="237682.SAMN05421676_11665"/>
<dbReference type="Pfam" id="PF11258">
    <property type="entry name" value="DUF3048"/>
    <property type="match status" value="1"/>
</dbReference>